<evidence type="ECO:0000313" key="2">
    <source>
        <dbReference type="EMBL" id="KAK9119509.1"/>
    </source>
</evidence>
<proteinExistence type="predicted"/>
<keyword evidence="1" id="KW-0472">Membrane</keyword>
<dbReference type="AlphaFoldDB" id="A0AAP0IPW3"/>
<organism evidence="2 3">
    <name type="scientific">Stephania cephalantha</name>
    <dbReference type="NCBI Taxonomy" id="152367"/>
    <lineage>
        <taxon>Eukaryota</taxon>
        <taxon>Viridiplantae</taxon>
        <taxon>Streptophyta</taxon>
        <taxon>Embryophyta</taxon>
        <taxon>Tracheophyta</taxon>
        <taxon>Spermatophyta</taxon>
        <taxon>Magnoliopsida</taxon>
        <taxon>Ranunculales</taxon>
        <taxon>Menispermaceae</taxon>
        <taxon>Menispermoideae</taxon>
        <taxon>Cissampelideae</taxon>
        <taxon>Stephania</taxon>
    </lineage>
</organism>
<name>A0AAP0IPW3_9MAGN</name>
<comment type="caution">
    <text evidence="2">The sequence shown here is derived from an EMBL/GenBank/DDBJ whole genome shotgun (WGS) entry which is preliminary data.</text>
</comment>
<accession>A0AAP0IPW3</accession>
<sequence length="101" mass="11515">MTPKSDLLASDICLIHLIIFGFDFSVCQDCSDLHSIRLHRALVRIFEAGLNTHEYKKQKKIHSPYALALSKKKKKKKVLACDSLFVVKIAFLVHFLMGNNN</sequence>
<protein>
    <submittedName>
        <fullName evidence="2">Uncharacterized protein</fullName>
    </submittedName>
</protein>
<reference evidence="2 3" key="1">
    <citation type="submission" date="2024-01" db="EMBL/GenBank/DDBJ databases">
        <title>Genome assemblies of Stephania.</title>
        <authorList>
            <person name="Yang L."/>
        </authorList>
    </citation>
    <scope>NUCLEOTIDE SEQUENCE [LARGE SCALE GENOMIC DNA]</scope>
    <source>
        <strain evidence="2">JXDWG</strain>
        <tissue evidence="2">Leaf</tissue>
    </source>
</reference>
<dbReference type="EMBL" id="JBBNAG010000007">
    <property type="protein sequence ID" value="KAK9119509.1"/>
    <property type="molecule type" value="Genomic_DNA"/>
</dbReference>
<keyword evidence="3" id="KW-1185">Reference proteome</keyword>
<gene>
    <name evidence="2" type="ORF">Scep_017602</name>
</gene>
<feature type="transmembrane region" description="Helical" evidence="1">
    <location>
        <begin position="78"/>
        <end position="97"/>
    </location>
</feature>
<keyword evidence="1" id="KW-0812">Transmembrane</keyword>
<dbReference type="Proteomes" id="UP001419268">
    <property type="component" value="Unassembled WGS sequence"/>
</dbReference>
<keyword evidence="1" id="KW-1133">Transmembrane helix</keyword>
<evidence type="ECO:0000256" key="1">
    <source>
        <dbReference type="SAM" id="Phobius"/>
    </source>
</evidence>
<evidence type="ECO:0000313" key="3">
    <source>
        <dbReference type="Proteomes" id="UP001419268"/>
    </source>
</evidence>